<dbReference type="AlphaFoldDB" id="A0A227KI15"/>
<dbReference type="PANTHER" id="PTHR44846">
    <property type="entry name" value="MANNOSYL-D-GLYCERATE TRANSPORT/METABOLISM SYSTEM REPRESSOR MNGR-RELATED"/>
    <property type="match status" value="1"/>
</dbReference>
<evidence type="ECO:0000259" key="4">
    <source>
        <dbReference type="PROSITE" id="PS50949"/>
    </source>
</evidence>
<dbReference type="InterPro" id="IPR011663">
    <property type="entry name" value="UTRA"/>
</dbReference>
<comment type="caution">
    <text evidence="5">The sequence shown here is derived from an EMBL/GenBank/DDBJ whole genome shotgun (WGS) entry which is preliminary data.</text>
</comment>
<evidence type="ECO:0000313" key="5">
    <source>
        <dbReference type="EMBL" id="OXE47239.1"/>
    </source>
</evidence>
<accession>A0A227KI15</accession>
<dbReference type="Pfam" id="PF00392">
    <property type="entry name" value="GntR"/>
    <property type="match status" value="1"/>
</dbReference>
<dbReference type="SMART" id="SM00345">
    <property type="entry name" value="HTH_GNTR"/>
    <property type="match status" value="1"/>
</dbReference>
<dbReference type="GeneID" id="78362196"/>
<dbReference type="InterPro" id="IPR036390">
    <property type="entry name" value="WH_DNA-bd_sf"/>
</dbReference>
<reference evidence="6" key="1">
    <citation type="submission" date="2017-05" db="EMBL/GenBank/DDBJ databases">
        <title>Improved OligoMM genomes.</title>
        <authorList>
            <person name="Garzetti D."/>
        </authorList>
    </citation>
    <scope>NUCLEOTIDE SEQUENCE [LARGE SCALE GENOMIC DNA]</scope>
    <source>
        <strain evidence="6">YL45</strain>
    </source>
</reference>
<dbReference type="CDD" id="cd07377">
    <property type="entry name" value="WHTH_GntR"/>
    <property type="match status" value="1"/>
</dbReference>
<protein>
    <submittedName>
        <fullName evidence="5">GntR family transcriptional regulator</fullName>
    </submittedName>
</protein>
<proteinExistence type="predicted"/>
<keyword evidence="1" id="KW-0805">Transcription regulation</keyword>
<evidence type="ECO:0000313" key="6">
    <source>
        <dbReference type="Proteomes" id="UP000214610"/>
    </source>
</evidence>
<dbReference type="InterPro" id="IPR028978">
    <property type="entry name" value="Chorismate_lyase_/UTRA_dom_sf"/>
</dbReference>
<dbReference type="EMBL" id="NHMP01000005">
    <property type="protein sequence ID" value="OXE47239.1"/>
    <property type="molecule type" value="Genomic_DNA"/>
</dbReference>
<evidence type="ECO:0000256" key="1">
    <source>
        <dbReference type="ARBA" id="ARBA00023015"/>
    </source>
</evidence>
<dbReference type="InterPro" id="IPR036388">
    <property type="entry name" value="WH-like_DNA-bd_sf"/>
</dbReference>
<dbReference type="PROSITE" id="PS50949">
    <property type="entry name" value="HTH_GNTR"/>
    <property type="match status" value="1"/>
</dbReference>
<keyword evidence="2" id="KW-0238">DNA-binding</keyword>
<dbReference type="GO" id="GO:0003677">
    <property type="term" value="F:DNA binding"/>
    <property type="evidence" value="ECO:0007669"/>
    <property type="project" value="UniProtKB-KW"/>
</dbReference>
<name>A0A227KI15_9BURK</name>
<gene>
    <name evidence="5" type="ORF">ADH67_08750</name>
</gene>
<dbReference type="Proteomes" id="UP000214610">
    <property type="component" value="Unassembled WGS sequence"/>
</dbReference>
<dbReference type="Pfam" id="PF07702">
    <property type="entry name" value="UTRA"/>
    <property type="match status" value="1"/>
</dbReference>
<dbReference type="Gene3D" id="3.40.1410.10">
    <property type="entry name" value="Chorismate lyase-like"/>
    <property type="match status" value="1"/>
</dbReference>
<dbReference type="InterPro" id="IPR000524">
    <property type="entry name" value="Tscrpt_reg_HTH_GntR"/>
</dbReference>
<keyword evidence="6" id="KW-1185">Reference proteome</keyword>
<dbReference type="SMART" id="SM00866">
    <property type="entry name" value="UTRA"/>
    <property type="match status" value="1"/>
</dbReference>
<evidence type="ECO:0000256" key="2">
    <source>
        <dbReference type="ARBA" id="ARBA00023125"/>
    </source>
</evidence>
<dbReference type="PANTHER" id="PTHR44846:SF1">
    <property type="entry name" value="MANNOSYL-D-GLYCERATE TRANSPORT_METABOLISM SYSTEM REPRESSOR MNGR-RELATED"/>
    <property type="match status" value="1"/>
</dbReference>
<dbReference type="RefSeq" id="WP_066594284.1">
    <property type="nucleotide sequence ID" value="NZ_CAMTQL010000005.1"/>
</dbReference>
<dbReference type="SUPFAM" id="SSF46785">
    <property type="entry name" value="Winged helix' DNA-binding domain"/>
    <property type="match status" value="1"/>
</dbReference>
<organism evidence="5 6">
    <name type="scientific">Turicimonas muris</name>
    <dbReference type="NCBI Taxonomy" id="1796652"/>
    <lineage>
        <taxon>Bacteria</taxon>
        <taxon>Pseudomonadati</taxon>
        <taxon>Pseudomonadota</taxon>
        <taxon>Betaproteobacteria</taxon>
        <taxon>Burkholderiales</taxon>
        <taxon>Sutterellaceae</taxon>
        <taxon>Turicimonas</taxon>
    </lineage>
</organism>
<feature type="domain" description="HTH gntR-type" evidence="4">
    <location>
        <begin position="17"/>
        <end position="85"/>
    </location>
</feature>
<dbReference type="Gene3D" id="1.10.10.10">
    <property type="entry name" value="Winged helix-like DNA-binding domain superfamily/Winged helix DNA-binding domain"/>
    <property type="match status" value="1"/>
</dbReference>
<dbReference type="GO" id="GO:0003700">
    <property type="term" value="F:DNA-binding transcription factor activity"/>
    <property type="evidence" value="ECO:0007669"/>
    <property type="project" value="InterPro"/>
</dbReference>
<keyword evidence="3" id="KW-0804">Transcription</keyword>
<sequence>MDNFSLIESDFVFPQRLTLFEQVSKTLAEMICHGKWAPGEMLPNEIELAHSFNVSQGTMRRALNLLVDKGALIRRQGKGTFVAEMRANEAHFQKRYIKLVPDDPEKDECVPTATKLLFFDRVVAPLEIQTILKQTSEDLVVHTARALMASSGLVTFDEIWARGKEFEKLTQENLLNHKEKLLYSFYQTELGVSIGRCEETIKAALLPPNLCYMFSMPSPTPVIEIRRIAYTVNDEPVEYHRQLCITDKYHYAPMPEA</sequence>
<dbReference type="GO" id="GO:0045892">
    <property type="term" value="P:negative regulation of DNA-templated transcription"/>
    <property type="evidence" value="ECO:0007669"/>
    <property type="project" value="TreeGrafter"/>
</dbReference>
<evidence type="ECO:0000256" key="3">
    <source>
        <dbReference type="ARBA" id="ARBA00023163"/>
    </source>
</evidence>
<dbReference type="SUPFAM" id="SSF64288">
    <property type="entry name" value="Chorismate lyase-like"/>
    <property type="match status" value="1"/>
</dbReference>
<dbReference type="InterPro" id="IPR050679">
    <property type="entry name" value="Bact_HTH_transcr_reg"/>
</dbReference>
<dbReference type="PRINTS" id="PR00035">
    <property type="entry name" value="HTHGNTR"/>
</dbReference>